<evidence type="ECO:0000313" key="3">
    <source>
        <dbReference type="Proteomes" id="UP001210261"/>
    </source>
</evidence>
<dbReference type="Gene3D" id="3.30.450.20">
    <property type="entry name" value="PAS domain"/>
    <property type="match status" value="1"/>
</dbReference>
<name>A0ABT4VI08_9HELI</name>
<sequence length="333" mass="37380">MNSIKLKVSLISNFITIFSLILLGVITFIFVKNIVFSSVSTAEMNYLRGASVSLTSFRSNNIDSLDRFSKKVSQLSINRLQSDTMLDNVGPMVSVFRAAHGYLSAYIADPHTGNIVVSNSDSDKEGSDYILYGEKQNYDARTRVWYKGALKTQGIYVSEPYMDQATGLPTFTYSMAIYKNGILVGVLAFDVLTSKLQTMFDELPGRIFSFDENGTVFVSSDHKLLNPNNDELQNLKMIFEGSRNHKDYEPFYYTNVAGDERYVVCAKTGLNTSCVGESLAVINKPVVEIAWKQATIVSIIIVLNVIIMYFIISRMLTPLQFIQQGLLSFFKYI</sequence>
<evidence type="ECO:0000256" key="1">
    <source>
        <dbReference type="SAM" id="Phobius"/>
    </source>
</evidence>
<dbReference type="Pfam" id="PF22673">
    <property type="entry name" value="MCP-like_PDC_1"/>
    <property type="match status" value="1"/>
</dbReference>
<evidence type="ECO:0000313" key="2">
    <source>
        <dbReference type="EMBL" id="MDA3969686.1"/>
    </source>
</evidence>
<keyword evidence="1" id="KW-1133">Transmembrane helix</keyword>
<dbReference type="CDD" id="cd12913">
    <property type="entry name" value="PDC1_MCP_like"/>
    <property type="match status" value="1"/>
</dbReference>
<dbReference type="Proteomes" id="UP001210261">
    <property type="component" value="Unassembled WGS sequence"/>
</dbReference>
<dbReference type="SUPFAM" id="SSF103190">
    <property type="entry name" value="Sensory domain-like"/>
    <property type="match status" value="1"/>
</dbReference>
<accession>A0ABT4VI08</accession>
<dbReference type="InterPro" id="IPR029151">
    <property type="entry name" value="Sensor-like_sf"/>
</dbReference>
<organism evidence="2 3">
    <name type="scientific">Helicobacter ibis</name>
    <dbReference type="NCBI Taxonomy" id="2962633"/>
    <lineage>
        <taxon>Bacteria</taxon>
        <taxon>Pseudomonadati</taxon>
        <taxon>Campylobacterota</taxon>
        <taxon>Epsilonproteobacteria</taxon>
        <taxon>Campylobacterales</taxon>
        <taxon>Helicobacteraceae</taxon>
        <taxon>Helicobacter</taxon>
    </lineage>
</organism>
<keyword evidence="1" id="KW-0812">Transmembrane</keyword>
<proteinExistence type="predicted"/>
<keyword evidence="1" id="KW-0472">Membrane</keyword>
<keyword evidence="3" id="KW-1185">Reference proteome</keyword>
<reference evidence="2 3" key="1">
    <citation type="submission" date="2023-01" db="EMBL/GenBank/DDBJ databases">
        <title>Description of Helicobacter ibis sp. nov. isolated from faecal droppings of black-faced ibis (Theristicus melanopis).</title>
        <authorList>
            <person name="Lopez-Cantillo M."/>
            <person name="Vidal-Veuthey B."/>
            <person name="Mella A."/>
            <person name="De La Haba R."/>
            <person name="Collado L."/>
        </authorList>
    </citation>
    <scope>NUCLEOTIDE SEQUENCE [LARGE SCALE GENOMIC DNA]</scope>
    <source>
        <strain evidence="2 3">A82</strain>
    </source>
</reference>
<feature type="transmembrane region" description="Helical" evidence="1">
    <location>
        <begin position="12"/>
        <end position="31"/>
    </location>
</feature>
<comment type="caution">
    <text evidence="2">The sequence shown here is derived from an EMBL/GenBank/DDBJ whole genome shotgun (WGS) entry which is preliminary data.</text>
</comment>
<feature type="transmembrane region" description="Helical" evidence="1">
    <location>
        <begin position="294"/>
        <end position="312"/>
    </location>
</feature>
<feature type="non-terminal residue" evidence="2">
    <location>
        <position position="333"/>
    </location>
</feature>
<protein>
    <submittedName>
        <fullName evidence="2">Cache domain-containing protein</fullName>
    </submittedName>
</protein>
<dbReference type="EMBL" id="JAQHXR010000010">
    <property type="protein sequence ID" value="MDA3969686.1"/>
    <property type="molecule type" value="Genomic_DNA"/>
</dbReference>
<gene>
    <name evidence="2" type="ORF">PF021_08435</name>
</gene>